<evidence type="ECO:0000313" key="1">
    <source>
        <dbReference type="EMBL" id="KKM79420.1"/>
    </source>
</evidence>
<dbReference type="AlphaFoldDB" id="A0A0F9MS03"/>
<protein>
    <submittedName>
        <fullName evidence="1">Uncharacterized protein</fullName>
    </submittedName>
</protein>
<dbReference type="EMBL" id="LAZR01008338">
    <property type="protein sequence ID" value="KKM79420.1"/>
    <property type="molecule type" value="Genomic_DNA"/>
</dbReference>
<gene>
    <name evidence="1" type="ORF">LCGC14_1350080</name>
</gene>
<comment type="caution">
    <text evidence="1">The sequence shown here is derived from an EMBL/GenBank/DDBJ whole genome shotgun (WGS) entry which is preliminary data.</text>
</comment>
<name>A0A0F9MS03_9ZZZZ</name>
<organism evidence="1">
    <name type="scientific">marine sediment metagenome</name>
    <dbReference type="NCBI Taxonomy" id="412755"/>
    <lineage>
        <taxon>unclassified sequences</taxon>
        <taxon>metagenomes</taxon>
        <taxon>ecological metagenomes</taxon>
    </lineage>
</organism>
<reference evidence="1" key="1">
    <citation type="journal article" date="2015" name="Nature">
        <title>Complex archaea that bridge the gap between prokaryotes and eukaryotes.</title>
        <authorList>
            <person name="Spang A."/>
            <person name="Saw J.H."/>
            <person name="Jorgensen S.L."/>
            <person name="Zaremba-Niedzwiedzka K."/>
            <person name="Martijn J."/>
            <person name="Lind A.E."/>
            <person name="van Eijk R."/>
            <person name="Schleper C."/>
            <person name="Guy L."/>
            <person name="Ettema T.J."/>
        </authorList>
    </citation>
    <scope>NUCLEOTIDE SEQUENCE</scope>
</reference>
<sequence length="164" mass="17286">MSVIKAIGLNQQDLYNVLQALVNRILGDSNFAVGSDTTTIQVDAFDYQIEDQVYAKAAEDNVVVSLTDTGAGQFRKIRMEINAAGTLSFKEGAVASAQVLAPAPRRTAGLTTVGWGEIPASFVYATSNFNDGGVTLFSGDPDVGDGAGVHPNDRGIERTIYTGP</sequence>
<accession>A0A0F9MS03</accession>
<proteinExistence type="predicted"/>